<dbReference type="PANTHER" id="PTHR42647">
    <property type="entry name" value="SBP (S-RIBONUCLEASE BINDING PROTEIN) FAMILY PROTEIN"/>
    <property type="match status" value="1"/>
</dbReference>
<evidence type="ECO:0000256" key="1">
    <source>
        <dbReference type="ARBA" id="ARBA00022723"/>
    </source>
</evidence>
<evidence type="ECO:0000313" key="4">
    <source>
        <dbReference type="EMBL" id="KAK1606111.1"/>
    </source>
</evidence>
<dbReference type="PANTHER" id="PTHR42647:SF12">
    <property type="entry name" value="BOI-RELATED E3 UBIQUITIN-PROTEIN LIGASE 2-RELATED"/>
    <property type="match status" value="1"/>
</dbReference>
<proteinExistence type="predicted"/>
<dbReference type="Gene3D" id="3.30.40.10">
    <property type="entry name" value="Zinc/RING finger domain, C3HC4 (zinc finger)"/>
    <property type="match status" value="1"/>
</dbReference>
<evidence type="ECO:0008006" key="6">
    <source>
        <dbReference type="Google" id="ProtNLM"/>
    </source>
</evidence>
<evidence type="ECO:0000256" key="2">
    <source>
        <dbReference type="ARBA" id="ARBA00022771"/>
    </source>
</evidence>
<keyword evidence="5" id="KW-1185">Reference proteome</keyword>
<dbReference type="CDD" id="cd16649">
    <property type="entry name" value="mRING-HC-C3HC5_CGRF1-like"/>
    <property type="match status" value="1"/>
</dbReference>
<evidence type="ECO:0000256" key="3">
    <source>
        <dbReference type="ARBA" id="ARBA00022833"/>
    </source>
</evidence>
<evidence type="ECO:0000313" key="5">
    <source>
        <dbReference type="Proteomes" id="UP001231189"/>
    </source>
</evidence>
<reference evidence="4" key="1">
    <citation type="submission" date="2023-07" db="EMBL/GenBank/DDBJ databases">
        <title>A chromosome-level genome assembly of Lolium multiflorum.</title>
        <authorList>
            <person name="Chen Y."/>
            <person name="Copetti D."/>
            <person name="Kolliker R."/>
            <person name="Studer B."/>
        </authorList>
    </citation>
    <scope>NUCLEOTIDE SEQUENCE</scope>
    <source>
        <strain evidence="4">02402/16</strain>
        <tissue evidence="4">Leaf</tissue>
    </source>
</reference>
<dbReference type="GO" id="GO:0008270">
    <property type="term" value="F:zinc ion binding"/>
    <property type="evidence" value="ECO:0007669"/>
    <property type="project" value="UniProtKB-KW"/>
</dbReference>
<dbReference type="Pfam" id="PF13920">
    <property type="entry name" value="zf-C3HC4_3"/>
    <property type="match status" value="1"/>
</dbReference>
<sequence>MILGTGDHQPTPAPAWLSFNQVGTSSTAVMPTSYTVAVPSQQGYQSSYMVTPPLPPTPPVGGQDQYTEFLALAAVDLAKRGATLQGTMRSHEMVAGYKRKRDEQLVPVFGVHHGQQQQTIAVDDVLLNHASKLWEVLAKQRQRHMRLITSAVEDRAAKRLKAKDEEMKSIWVRNQALKDQLRVLQREAQAWYNIVRSKEAAANVLRSDLQRVLAQVVPGRGVDDANSCYWGDNQVAFHGYNGEVSKPEAATSIRRCKGCGQGKAMELLLPCRHLCMCVPCAAMARVCPVCGSAKTNSICVNLS</sequence>
<dbReference type="GO" id="GO:0004842">
    <property type="term" value="F:ubiquitin-protein transferase activity"/>
    <property type="evidence" value="ECO:0007669"/>
    <property type="project" value="TreeGrafter"/>
</dbReference>
<dbReference type="AlphaFoldDB" id="A0AAD8VI80"/>
<gene>
    <name evidence="4" type="ORF">QYE76_029784</name>
</gene>
<dbReference type="InterPro" id="IPR013083">
    <property type="entry name" value="Znf_RING/FYVE/PHD"/>
</dbReference>
<accession>A0AAD8VI80</accession>
<dbReference type="GO" id="GO:0043067">
    <property type="term" value="P:regulation of programmed cell death"/>
    <property type="evidence" value="ECO:0007669"/>
    <property type="project" value="TreeGrafter"/>
</dbReference>
<dbReference type="EMBL" id="JAUUTY010000007">
    <property type="protein sequence ID" value="KAK1606111.1"/>
    <property type="molecule type" value="Genomic_DNA"/>
</dbReference>
<keyword evidence="1" id="KW-0479">Metal-binding</keyword>
<keyword evidence="3" id="KW-0862">Zinc</keyword>
<organism evidence="4 5">
    <name type="scientific">Lolium multiflorum</name>
    <name type="common">Italian ryegrass</name>
    <name type="synonym">Lolium perenne subsp. multiflorum</name>
    <dbReference type="NCBI Taxonomy" id="4521"/>
    <lineage>
        <taxon>Eukaryota</taxon>
        <taxon>Viridiplantae</taxon>
        <taxon>Streptophyta</taxon>
        <taxon>Embryophyta</taxon>
        <taxon>Tracheophyta</taxon>
        <taxon>Spermatophyta</taxon>
        <taxon>Magnoliopsida</taxon>
        <taxon>Liliopsida</taxon>
        <taxon>Poales</taxon>
        <taxon>Poaceae</taxon>
        <taxon>BOP clade</taxon>
        <taxon>Pooideae</taxon>
        <taxon>Poodae</taxon>
        <taxon>Poeae</taxon>
        <taxon>Poeae Chloroplast Group 2 (Poeae type)</taxon>
        <taxon>Loliodinae</taxon>
        <taxon>Loliinae</taxon>
        <taxon>Lolium</taxon>
    </lineage>
</organism>
<keyword evidence="2" id="KW-0863">Zinc-finger</keyword>
<dbReference type="Proteomes" id="UP001231189">
    <property type="component" value="Unassembled WGS sequence"/>
</dbReference>
<protein>
    <recommendedName>
        <fullName evidence="6">RING-type domain-containing protein</fullName>
    </recommendedName>
</protein>
<name>A0AAD8VI80_LOLMU</name>
<comment type="caution">
    <text evidence="4">The sequence shown here is derived from an EMBL/GenBank/DDBJ whole genome shotgun (WGS) entry which is preliminary data.</text>
</comment>